<dbReference type="Pfam" id="PF00589">
    <property type="entry name" value="Phage_integrase"/>
    <property type="match status" value="1"/>
</dbReference>
<proteinExistence type="inferred from homology"/>
<protein>
    <submittedName>
        <fullName evidence="5">Tyrosine-type recombinase/integrase</fullName>
    </submittedName>
</protein>
<dbReference type="SUPFAM" id="SSF56349">
    <property type="entry name" value="DNA breaking-rejoining enzymes"/>
    <property type="match status" value="1"/>
</dbReference>
<dbReference type="EMBL" id="JACGXS010000016">
    <property type="protein sequence ID" value="MBA8683740.1"/>
    <property type="molecule type" value="Genomic_DNA"/>
</dbReference>
<dbReference type="InterPro" id="IPR050808">
    <property type="entry name" value="Phage_Integrase"/>
</dbReference>
<evidence type="ECO:0000256" key="1">
    <source>
        <dbReference type="ARBA" id="ARBA00008857"/>
    </source>
</evidence>
<keyword evidence="2" id="KW-0229">DNA integration</keyword>
<name>A0A7W3FQE4_9GAMM</name>
<reference evidence="5 6" key="1">
    <citation type="submission" date="2020-08" db="EMBL/GenBank/DDBJ databases">
        <title>Stenotrophomonas tumulicola JCM 30961.</title>
        <authorList>
            <person name="Deng Y."/>
        </authorList>
    </citation>
    <scope>NUCLEOTIDE SEQUENCE [LARGE SCALE GENOMIC DNA]</scope>
    <source>
        <strain evidence="5 6">JCM 30961</strain>
    </source>
</reference>
<evidence type="ECO:0000313" key="6">
    <source>
        <dbReference type="Proteomes" id="UP000547058"/>
    </source>
</evidence>
<comment type="caution">
    <text evidence="5">The sequence shown here is derived from an EMBL/GenBank/DDBJ whole genome shotgun (WGS) entry which is preliminary data.</text>
</comment>
<dbReference type="InterPro" id="IPR002104">
    <property type="entry name" value="Integrase_catalytic"/>
</dbReference>
<dbReference type="InterPro" id="IPR013762">
    <property type="entry name" value="Integrase-like_cat_sf"/>
</dbReference>
<keyword evidence="3" id="KW-0233">DNA recombination</keyword>
<evidence type="ECO:0000256" key="2">
    <source>
        <dbReference type="ARBA" id="ARBA00022908"/>
    </source>
</evidence>
<gene>
    <name evidence="5" type="ORF">H4O11_18205</name>
</gene>
<keyword evidence="6" id="KW-1185">Reference proteome</keyword>
<dbReference type="Proteomes" id="UP000547058">
    <property type="component" value="Unassembled WGS sequence"/>
</dbReference>
<dbReference type="GO" id="GO:0015074">
    <property type="term" value="P:DNA integration"/>
    <property type="evidence" value="ECO:0007669"/>
    <property type="project" value="UniProtKB-KW"/>
</dbReference>
<feature type="domain" description="Tyr recombinase" evidence="4">
    <location>
        <begin position="1"/>
        <end position="78"/>
    </location>
</feature>
<evidence type="ECO:0000259" key="4">
    <source>
        <dbReference type="PROSITE" id="PS51898"/>
    </source>
</evidence>
<sequence>MTLRFLIMTAARSGEVRRAEWSEIDFDQSVWTVPAVRMKAKRQHRVPLSTAALQMLQEARRHRLPWSSATTRAAFYRI</sequence>
<comment type="similarity">
    <text evidence="1">Belongs to the 'phage' integrase family.</text>
</comment>
<dbReference type="InterPro" id="IPR011010">
    <property type="entry name" value="DNA_brk_join_enz"/>
</dbReference>
<evidence type="ECO:0000313" key="5">
    <source>
        <dbReference type="EMBL" id="MBA8683740.1"/>
    </source>
</evidence>
<dbReference type="PANTHER" id="PTHR30629:SF2">
    <property type="entry name" value="PROPHAGE INTEGRASE INTS-RELATED"/>
    <property type="match status" value="1"/>
</dbReference>
<accession>A0A7W3FQE4</accession>
<dbReference type="Gene3D" id="1.10.443.10">
    <property type="entry name" value="Intergrase catalytic core"/>
    <property type="match status" value="1"/>
</dbReference>
<dbReference type="GO" id="GO:0006310">
    <property type="term" value="P:DNA recombination"/>
    <property type="evidence" value="ECO:0007669"/>
    <property type="project" value="UniProtKB-KW"/>
</dbReference>
<dbReference type="GO" id="GO:0003677">
    <property type="term" value="F:DNA binding"/>
    <property type="evidence" value="ECO:0007669"/>
    <property type="project" value="InterPro"/>
</dbReference>
<dbReference type="PROSITE" id="PS51898">
    <property type="entry name" value="TYR_RECOMBINASE"/>
    <property type="match status" value="1"/>
</dbReference>
<organism evidence="5 6">
    <name type="scientific">Stenotrophomonas tumulicola</name>
    <dbReference type="NCBI Taxonomy" id="1685415"/>
    <lineage>
        <taxon>Bacteria</taxon>
        <taxon>Pseudomonadati</taxon>
        <taxon>Pseudomonadota</taxon>
        <taxon>Gammaproteobacteria</taxon>
        <taxon>Lysobacterales</taxon>
        <taxon>Lysobacteraceae</taxon>
        <taxon>Stenotrophomonas</taxon>
    </lineage>
</organism>
<dbReference type="PANTHER" id="PTHR30629">
    <property type="entry name" value="PROPHAGE INTEGRASE"/>
    <property type="match status" value="1"/>
</dbReference>
<dbReference type="AlphaFoldDB" id="A0A7W3FQE4"/>
<evidence type="ECO:0000256" key="3">
    <source>
        <dbReference type="ARBA" id="ARBA00023172"/>
    </source>
</evidence>